<dbReference type="AlphaFoldDB" id="A0AAV6I9P2"/>
<comment type="caution">
    <text evidence="1">The sequence shown here is derived from an EMBL/GenBank/DDBJ whole genome shotgun (WGS) entry which is preliminary data.</text>
</comment>
<gene>
    <name evidence="1" type="ORF">RHGRI_031723</name>
</gene>
<proteinExistence type="predicted"/>
<dbReference type="EMBL" id="JACTNZ010000011">
    <property type="protein sequence ID" value="KAG5525142.1"/>
    <property type="molecule type" value="Genomic_DNA"/>
</dbReference>
<evidence type="ECO:0000313" key="1">
    <source>
        <dbReference type="EMBL" id="KAG5525142.1"/>
    </source>
</evidence>
<sequence length="120" mass="13243">MGLNPGEGVVQPNLAKGHEPITRFKPKVNGGSCLVPPKRKLVKEMMWDCIVHAISSCFQYPTSDHPSHFSAASTALLPISKHNILQEEEEPNFSGLSRRAKSVPNCVQILFVLIINIQLN</sequence>
<organism evidence="1 2">
    <name type="scientific">Rhododendron griersonianum</name>
    <dbReference type="NCBI Taxonomy" id="479676"/>
    <lineage>
        <taxon>Eukaryota</taxon>
        <taxon>Viridiplantae</taxon>
        <taxon>Streptophyta</taxon>
        <taxon>Embryophyta</taxon>
        <taxon>Tracheophyta</taxon>
        <taxon>Spermatophyta</taxon>
        <taxon>Magnoliopsida</taxon>
        <taxon>eudicotyledons</taxon>
        <taxon>Gunneridae</taxon>
        <taxon>Pentapetalae</taxon>
        <taxon>asterids</taxon>
        <taxon>Ericales</taxon>
        <taxon>Ericaceae</taxon>
        <taxon>Ericoideae</taxon>
        <taxon>Rhodoreae</taxon>
        <taxon>Rhododendron</taxon>
    </lineage>
</organism>
<accession>A0AAV6I9P2</accession>
<protein>
    <submittedName>
        <fullName evidence="1">Uncharacterized protein</fullName>
    </submittedName>
</protein>
<dbReference type="Proteomes" id="UP000823749">
    <property type="component" value="Chromosome 11"/>
</dbReference>
<name>A0AAV6I9P2_9ERIC</name>
<evidence type="ECO:0000313" key="2">
    <source>
        <dbReference type="Proteomes" id="UP000823749"/>
    </source>
</evidence>
<keyword evidence="2" id="KW-1185">Reference proteome</keyword>
<reference evidence="1" key="1">
    <citation type="submission" date="2020-08" db="EMBL/GenBank/DDBJ databases">
        <title>Plant Genome Project.</title>
        <authorList>
            <person name="Zhang R.-G."/>
        </authorList>
    </citation>
    <scope>NUCLEOTIDE SEQUENCE</scope>
    <source>
        <strain evidence="1">WSP0</strain>
        <tissue evidence="1">Leaf</tissue>
    </source>
</reference>